<feature type="transmembrane region" description="Helical" evidence="1">
    <location>
        <begin position="17"/>
        <end position="38"/>
    </location>
</feature>
<keyword evidence="1" id="KW-0472">Membrane</keyword>
<gene>
    <name evidence="2" type="ORF">KP79_PYT09816</name>
</gene>
<sequence length="93" mass="11059">MLTKTPQKMRISSKVKLFVGFGIVGELTFLGFGFVYFMRMTKDIELRKKMYTKIPWISEMYYRTVELMPEDKTNPLTLRQRDYASWGVTEESK</sequence>
<name>A0A210PL19_MIZYE</name>
<protein>
    <recommendedName>
        <fullName evidence="4">Protein CEBPZOS</fullName>
    </recommendedName>
</protein>
<dbReference type="EMBL" id="NEDP02005595">
    <property type="protein sequence ID" value="OWF37126.1"/>
    <property type="molecule type" value="Genomic_DNA"/>
</dbReference>
<proteinExistence type="predicted"/>
<comment type="caution">
    <text evidence="2">The sequence shown here is derived from an EMBL/GenBank/DDBJ whole genome shotgun (WGS) entry which is preliminary data.</text>
</comment>
<keyword evidence="1" id="KW-1133">Transmembrane helix</keyword>
<evidence type="ECO:0000256" key="1">
    <source>
        <dbReference type="SAM" id="Phobius"/>
    </source>
</evidence>
<dbReference type="AlphaFoldDB" id="A0A210PL19"/>
<organism evidence="2 3">
    <name type="scientific">Mizuhopecten yessoensis</name>
    <name type="common">Japanese scallop</name>
    <name type="synonym">Patinopecten yessoensis</name>
    <dbReference type="NCBI Taxonomy" id="6573"/>
    <lineage>
        <taxon>Eukaryota</taxon>
        <taxon>Metazoa</taxon>
        <taxon>Spiralia</taxon>
        <taxon>Lophotrochozoa</taxon>
        <taxon>Mollusca</taxon>
        <taxon>Bivalvia</taxon>
        <taxon>Autobranchia</taxon>
        <taxon>Pteriomorphia</taxon>
        <taxon>Pectinida</taxon>
        <taxon>Pectinoidea</taxon>
        <taxon>Pectinidae</taxon>
        <taxon>Mizuhopecten</taxon>
    </lineage>
</organism>
<evidence type="ECO:0000313" key="3">
    <source>
        <dbReference type="Proteomes" id="UP000242188"/>
    </source>
</evidence>
<evidence type="ECO:0000313" key="2">
    <source>
        <dbReference type="EMBL" id="OWF37126.1"/>
    </source>
</evidence>
<reference evidence="2 3" key="1">
    <citation type="journal article" date="2017" name="Nat. Ecol. Evol.">
        <title>Scallop genome provides insights into evolution of bilaterian karyotype and development.</title>
        <authorList>
            <person name="Wang S."/>
            <person name="Zhang J."/>
            <person name="Jiao W."/>
            <person name="Li J."/>
            <person name="Xun X."/>
            <person name="Sun Y."/>
            <person name="Guo X."/>
            <person name="Huan P."/>
            <person name="Dong B."/>
            <person name="Zhang L."/>
            <person name="Hu X."/>
            <person name="Sun X."/>
            <person name="Wang J."/>
            <person name="Zhao C."/>
            <person name="Wang Y."/>
            <person name="Wang D."/>
            <person name="Huang X."/>
            <person name="Wang R."/>
            <person name="Lv J."/>
            <person name="Li Y."/>
            <person name="Zhang Z."/>
            <person name="Liu B."/>
            <person name="Lu W."/>
            <person name="Hui Y."/>
            <person name="Liang J."/>
            <person name="Zhou Z."/>
            <person name="Hou R."/>
            <person name="Li X."/>
            <person name="Liu Y."/>
            <person name="Li H."/>
            <person name="Ning X."/>
            <person name="Lin Y."/>
            <person name="Zhao L."/>
            <person name="Xing Q."/>
            <person name="Dou J."/>
            <person name="Li Y."/>
            <person name="Mao J."/>
            <person name="Guo H."/>
            <person name="Dou H."/>
            <person name="Li T."/>
            <person name="Mu C."/>
            <person name="Jiang W."/>
            <person name="Fu Q."/>
            <person name="Fu X."/>
            <person name="Miao Y."/>
            <person name="Liu J."/>
            <person name="Yu Q."/>
            <person name="Li R."/>
            <person name="Liao H."/>
            <person name="Li X."/>
            <person name="Kong Y."/>
            <person name="Jiang Z."/>
            <person name="Chourrout D."/>
            <person name="Li R."/>
            <person name="Bao Z."/>
        </authorList>
    </citation>
    <scope>NUCLEOTIDE SEQUENCE [LARGE SCALE GENOMIC DNA]</scope>
    <source>
        <strain evidence="2 3">PY_sf001</strain>
    </source>
</reference>
<keyword evidence="3" id="KW-1185">Reference proteome</keyword>
<evidence type="ECO:0008006" key="4">
    <source>
        <dbReference type="Google" id="ProtNLM"/>
    </source>
</evidence>
<accession>A0A210PL19</accession>
<keyword evidence="1" id="KW-0812">Transmembrane</keyword>
<dbReference type="Proteomes" id="UP000242188">
    <property type="component" value="Unassembled WGS sequence"/>
</dbReference>